<evidence type="ECO:0000256" key="1">
    <source>
        <dbReference type="ARBA" id="ARBA00004496"/>
    </source>
</evidence>
<feature type="compositionally biased region" description="Basic and acidic residues" evidence="7">
    <location>
        <begin position="38"/>
        <end position="51"/>
    </location>
</feature>
<evidence type="ECO:0000256" key="3">
    <source>
        <dbReference type="ARBA" id="ARBA00022723"/>
    </source>
</evidence>
<dbReference type="Proteomes" id="UP001230188">
    <property type="component" value="Unassembled WGS sequence"/>
</dbReference>
<feature type="compositionally biased region" description="Acidic residues" evidence="7">
    <location>
        <begin position="1"/>
        <end position="10"/>
    </location>
</feature>
<feature type="region of interest" description="Disordered" evidence="7">
    <location>
        <begin position="479"/>
        <end position="580"/>
    </location>
</feature>
<dbReference type="GO" id="GO:0045944">
    <property type="term" value="P:positive regulation of transcription by RNA polymerase II"/>
    <property type="evidence" value="ECO:0007669"/>
    <property type="project" value="TreeGrafter"/>
</dbReference>
<evidence type="ECO:0000256" key="5">
    <source>
        <dbReference type="ARBA" id="ARBA00022833"/>
    </source>
</evidence>
<name>A0AAD7ULC2_9STRA</name>
<dbReference type="InterPro" id="IPR039739">
    <property type="entry name" value="MAG2/RNF10"/>
</dbReference>
<proteinExistence type="predicted"/>
<dbReference type="InterPro" id="IPR017907">
    <property type="entry name" value="Znf_RING_CS"/>
</dbReference>
<dbReference type="PANTHER" id="PTHR12983:SF9">
    <property type="entry name" value="E3 UBIQUITIN-PROTEIN LIGASE RNF10"/>
    <property type="match status" value="1"/>
</dbReference>
<evidence type="ECO:0000313" key="10">
    <source>
        <dbReference type="Proteomes" id="UP001230188"/>
    </source>
</evidence>
<keyword evidence="10" id="KW-1185">Reference proteome</keyword>
<dbReference type="SMART" id="SM00184">
    <property type="entry name" value="RING"/>
    <property type="match status" value="1"/>
</dbReference>
<evidence type="ECO:0000256" key="2">
    <source>
        <dbReference type="ARBA" id="ARBA00022490"/>
    </source>
</evidence>
<dbReference type="InterPro" id="IPR027370">
    <property type="entry name" value="Znf-RING_euk"/>
</dbReference>
<feature type="region of interest" description="Disordered" evidence="7">
    <location>
        <begin position="1"/>
        <end position="59"/>
    </location>
</feature>
<dbReference type="GO" id="GO:0008270">
    <property type="term" value="F:zinc ion binding"/>
    <property type="evidence" value="ECO:0007669"/>
    <property type="project" value="UniProtKB-KW"/>
</dbReference>
<reference evidence="9" key="1">
    <citation type="submission" date="2023-01" db="EMBL/GenBank/DDBJ databases">
        <title>Metagenome sequencing of chrysophaentin producing Chrysophaeum taylorii.</title>
        <authorList>
            <person name="Davison J."/>
            <person name="Bewley C."/>
        </authorList>
    </citation>
    <scope>NUCLEOTIDE SEQUENCE</scope>
    <source>
        <strain evidence="9">NIES-1699</strain>
    </source>
</reference>
<dbReference type="InterPro" id="IPR001841">
    <property type="entry name" value="Znf_RING"/>
</dbReference>
<evidence type="ECO:0000256" key="6">
    <source>
        <dbReference type="PROSITE-ProRule" id="PRU00175"/>
    </source>
</evidence>
<accession>A0AAD7ULC2</accession>
<keyword evidence="5" id="KW-0862">Zinc</keyword>
<dbReference type="SUPFAM" id="SSF57850">
    <property type="entry name" value="RING/U-box"/>
    <property type="match status" value="1"/>
</dbReference>
<keyword evidence="3" id="KW-0479">Metal-binding</keyword>
<dbReference type="PROSITE" id="PS00518">
    <property type="entry name" value="ZF_RING_1"/>
    <property type="match status" value="1"/>
</dbReference>
<dbReference type="Gene3D" id="3.30.40.10">
    <property type="entry name" value="Zinc/RING finger domain, C3HC4 (zinc finger)"/>
    <property type="match status" value="1"/>
</dbReference>
<dbReference type="Pfam" id="PF13445">
    <property type="entry name" value="zf-RING_UBOX"/>
    <property type="match status" value="1"/>
</dbReference>
<dbReference type="AlphaFoldDB" id="A0AAD7ULC2"/>
<evidence type="ECO:0000259" key="8">
    <source>
        <dbReference type="PROSITE" id="PS50089"/>
    </source>
</evidence>
<protein>
    <recommendedName>
        <fullName evidence="8">RING-type domain-containing protein</fullName>
    </recommendedName>
</protein>
<organism evidence="9 10">
    <name type="scientific">Chrysophaeum taylorii</name>
    <dbReference type="NCBI Taxonomy" id="2483200"/>
    <lineage>
        <taxon>Eukaryota</taxon>
        <taxon>Sar</taxon>
        <taxon>Stramenopiles</taxon>
        <taxon>Ochrophyta</taxon>
        <taxon>Pelagophyceae</taxon>
        <taxon>Pelagomonadales</taxon>
        <taxon>Pelagomonadaceae</taxon>
        <taxon>Chrysophaeum</taxon>
    </lineage>
</organism>
<dbReference type="InterPro" id="IPR013083">
    <property type="entry name" value="Znf_RING/FYVE/PHD"/>
</dbReference>
<dbReference type="GO" id="GO:0000976">
    <property type="term" value="F:transcription cis-regulatory region binding"/>
    <property type="evidence" value="ECO:0007669"/>
    <property type="project" value="TreeGrafter"/>
</dbReference>
<feature type="domain" description="RING-type" evidence="8">
    <location>
        <begin position="104"/>
        <end position="147"/>
    </location>
</feature>
<dbReference type="PROSITE" id="PS50089">
    <property type="entry name" value="ZF_RING_2"/>
    <property type="match status" value="1"/>
</dbReference>
<comment type="subcellular location">
    <subcellularLocation>
        <location evidence="1">Cytoplasm</location>
    </subcellularLocation>
</comment>
<feature type="compositionally biased region" description="Low complexity" evidence="7">
    <location>
        <begin position="545"/>
        <end position="559"/>
    </location>
</feature>
<sequence length="580" mass="61922">MMFGLEEDDQVVPGEGRSQRRSQRRADHLLRFTAPPREASRPGEARRGTREIRRKPRASVGGAFENSGVRLLVTDGGASPLAADADASPEWRNVCAIEAPEAECPICLYSPRAPVAGSCGHVFCAACVVRHLSMVEVSRSKRCPCCNRSLAASELRPVRFFAESELFVLLERPRAARAARPFVEGAARNVALPVASVATQFCDAHSKLTLAGSDGVVDAVFDRLGDELREAAVEAEDDLGRASVAAAVAAMATVREALGPAVETADPLPSPADGKVFFFYGRADGEPTFLHPLALRCLLAAAGGDASRLPRSLSLGRARNVDRFEQCVESRRRLPWLAHVQLGCDVALVDVDVEDLNSGGGGDDDWGARAAVARDADAELSAAYAARDERLRKDRDKRRRAEKKLRAKAKKEARLPDQAALEELRALRSFELNNDDFAPLSAAAASLEDPALARSPEEPSFAALVARGFAAELGCPALGSSPRDAPATSPSCWGRPIASRRRPPPPPADEIPSGDAFAPPPPNRELALAGALETALRDDEHRRSASQAAAPGSSSSSSSSRKKKEKRAVLSLTGGGRRYD</sequence>
<evidence type="ECO:0000256" key="4">
    <source>
        <dbReference type="ARBA" id="ARBA00022771"/>
    </source>
</evidence>
<keyword evidence="2" id="KW-0963">Cytoplasm</keyword>
<dbReference type="GO" id="GO:0005737">
    <property type="term" value="C:cytoplasm"/>
    <property type="evidence" value="ECO:0007669"/>
    <property type="project" value="UniProtKB-SubCell"/>
</dbReference>
<dbReference type="EMBL" id="JAQMWT010000125">
    <property type="protein sequence ID" value="KAJ8609953.1"/>
    <property type="molecule type" value="Genomic_DNA"/>
</dbReference>
<evidence type="ECO:0000313" key="9">
    <source>
        <dbReference type="EMBL" id="KAJ8609953.1"/>
    </source>
</evidence>
<feature type="compositionally biased region" description="Low complexity" evidence="7">
    <location>
        <begin position="525"/>
        <end position="534"/>
    </location>
</feature>
<gene>
    <name evidence="9" type="ORF">CTAYLR_008082</name>
</gene>
<comment type="caution">
    <text evidence="9">The sequence shown here is derived from an EMBL/GenBank/DDBJ whole genome shotgun (WGS) entry which is preliminary data.</text>
</comment>
<keyword evidence="4 6" id="KW-0863">Zinc-finger</keyword>
<dbReference type="PANTHER" id="PTHR12983">
    <property type="entry name" value="RING FINGER 10 FAMILY MEMBER"/>
    <property type="match status" value="1"/>
</dbReference>
<evidence type="ECO:0000256" key="7">
    <source>
        <dbReference type="SAM" id="MobiDB-lite"/>
    </source>
</evidence>